<reference evidence="2" key="1">
    <citation type="submission" date="2016-08" db="EMBL/GenBank/DDBJ databases">
        <authorList>
            <person name="Varghese N."/>
            <person name="Submissions Spin"/>
        </authorList>
    </citation>
    <scope>NUCLEOTIDE SEQUENCE [LARGE SCALE GENOMIC DNA]</scope>
    <source>
        <strain evidence="2">R-52791</strain>
    </source>
</reference>
<name>A0A1C4H0J8_9BIFI</name>
<dbReference type="Proteomes" id="UP000242610">
    <property type="component" value="Unassembled WGS sequence"/>
</dbReference>
<dbReference type="EMBL" id="FMBL01000001">
    <property type="protein sequence ID" value="SCC78453.1"/>
    <property type="molecule type" value="Genomic_DNA"/>
</dbReference>
<organism evidence="1 2">
    <name type="scientific">Bifidobacterium commune</name>
    <dbReference type="NCBI Taxonomy" id="1505727"/>
    <lineage>
        <taxon>Bacteria</taxon>
        <taxon>Bacillati</taxon>
        <taxon>Actinomycetota</taxon>
        <taxon>Actinomycetes</taxon>
        <taxon>Bifidobacteriales</taxon>
        <taxon>Bifidobacteriaceae</taxon>
        <taxon>Bifidobacterium</taxon>
    </lineage>
</organism>
<sequence>MLIVSVCLTCHAFDTTASQYESSSISDLLIRMVFCLFRIGAGRWVNRFRRTLDEPLGYGIKQEAERHRLG</sequence>
<evidence type="ECO:0000313" key="2">
    <source>
        <dbReference type="Proteomes" id="UP000242610"/>
    </source>
</evidence>
<proteinExistence type="predicted"/>
<gene>
    <name evidence="1" type="ORF">GA0061077_0268</name>
</gene>
<accession>A0A1C4H0J8</accession>
<keyword evidence="2" id="KW-1185">Reference proteome</keyword>
<dbReference type="AlphaFoldDB" id="A0A1C4H0J8"/>
<evidence type="ECO:0000313" key="1">
    <source>
        <dbReference type="EMBL" id="SCC78453.1"/>
    </source>
</evidence>
<protein>
    <submittedName>
        <fullName evidence="1">Uncharacterized protein</fullName>
    </submittedName>
</protein>